<feature type="domain" description="UspA" evidence="1">
    <location>
        <begin position="5"/>
        <end position="55"/>
    </location>
</feature>
<name>A0A7J8LJH5_9ROSI</name>
<dbReference type="PANTHER" id="PTHR46100">
    <property type="entry name" value="IMP2'P"/>
    <property type="match status" value="1"/>
</dbReference>
<protein>
    <recommendedName>
        <fullName evidence="1">UspA domain-containing protein</fullName>
    </recommendedName>
</protein>
<dbReference type="SUPFAM" id="SSF52402">
    <property type="entry name" value="Adenine nucleotide alpha hydrolases-like"/>
    <property type="match status" value="1"/>
</dbReference>
<reference evidence="2 3" key="1">
    <citation type="journal article" date="2019" name="Genome Biol. Evol.">
        <title>Insights into the evolution of the New World diploid cottons (Gossypium, subgenus Houzingenia) based on genome sequencing.</title>
        <authorList>
            <person name="Grover C.E."/>
            <person name="Arick M.A. 2nd"/>
            <person name="Thrash A."/>
            <person name="Conover J.L."/>
            <person name="Sanders W.S."/>
            <person name="Peterson D.G."/>
            <person name="Frelichowski J.E."/>
            <person name="Scheffler J.A."/>
            <person name="Scheffler B.E."/>
            <person name="Wendel J.F."/>
        </authorList>
    </citation>
    <scope>NUCLEOTIDE SEQUENCE [LARGE SCALE GENOMIC DNA]</scope>
    <source>
        <strain evidence="2">157</strain>
        <tissue evidence="2">Leaf</tissue>
    </source>
</reference>
<dbReference type="AlphaFoldDB" id="A0A7J8LJH5"/>
<proteinExistence type="predicted"/>
<evidence type="ECO:0000313" key="3">
    <source>
        <dbReference type="Proteomes" id="UP000593572"/>
    </source>
</evidence>
<dbReference type="EMBL" id="JABEZX010000003">
    <property type="protein sequence ID" value="MBA0552601.1"/>
    <property type="molecule type" value="Genomic_DNA"/>
</dbReference>
<evidence type="ECO:0000259" key="1">
    <source>
        <dbReference type="Pfam" id="PF00582"/>
    </source>
</evidence>
<keyword evidence="3" id="KW-1185">Reference proteome</keyword>
<sequence>MTKDKKIGVAVDYSKGSKVALKWSIDNLLNQGDTLYLIHVKPHQSDESRNLLWSTTGSRISLPYSTFPFLCYGSFVF</sequence>
<dbReference type="Gene3D" id="3.40.50.620">
    <property type="entry name" value="HUPs"/>
    <property type="match status" value="1"/>
</dbReference>
<evidence type="ECO:0000313" key="2">
    <source>
        <dbReference type="EMBL" id="MBA0552601.1"/>
    </source>
</evidence>
<dbReference type="PANTHER" id="PTHR46100:SF7">
    <property type="entry name" value="UNIVERSAL STRESS PROTEIN PHOS34-LIKE"/>
    <property type="match status" value="1"/>
</dbReference>
<gene>
    <name evidence="2" type="ORF">Golob_023398</name>
</gene>
<dbReference type="Pfam" id="PF00582">
    <property type="entry name" value="Usp"/>
    <property type="match status" value="1"/>
</dbReference>
<dbReference type="InterPro" id="IPR014729">
    <property type="entry name" value="Rossmann-like_a/b/a_fold"/>
</dbReference>
<dbReference type="InterPro" id="IPR006016">
    <property type="entry name" value="UspA"/>
</dbReference>
<organism evidence="2 3">
    <name type="scientific">Gossypium lobatum</name>
    <dbReference type="NCBI Taxonomy" id="34289"/>
    <lineage>
        <taxon>Eukaryota</taxon>
        <taxon>Viridiplantae</taxon>
        <taxon>Streptophyta</taxon>
        <taxon>Embryophyta</taxon>
        <taxon>Tracheophyta</taxon>
        <taxon>Spermatophyta</taxon>
        <taxon>Magnoliopsida</taxon>
        <taxon>eudicotyledons</taxon>
        <taxon>Gunneridae</taxon>
        <taxon>Pentapetalae</taxon>
        <taxon>rosids</taxon>
        <taxon>malvids</taxon>
        <taxon>Malvales</taxon>
        <taxon>Malvaceae</taxon>
        <taxon>Malvoideae</taxon>
        <taxon>Gossypium</taxon>
    </lineage>
</organism>
<comment type="caution">
    <text evidence="2">The sequence shown here is derived from an EMBL/GenBank/DDBJ whole genome shotgun (WGS) entry which is preliminary data.</text>
</comment>
<accession>A0A7J8LJH5</accession>
<dbReference type="Proteomes" id="UP000593572">
    <property type="component" value="Unassembled WGS sequence"/>
</dbReference>